<protein>
    <submittedName>
        <fullName evidence="5">Transcriptional regulator, LacI family</fullName>
    </submittedName>
</protein>
<dbReference type="SUPFAM" id="SSF47413">
    <property type="entry name" value="lambda repressor-like DNA-binding domains"/>
    <property type="match status" value="1"/>
</dbReference>
<dbReference type="SMART" id="SM00354">
    <property type="entry name" value="HTH_LACI"/>
    <property type="match status" value="1"/>
</dbReference>
<proteinExistence type="predicted"/>
<evidence type="ECO:0000256" key="3">
    <source>
        <dbReference type="ARBA" id="ARBA00023163"/>
    </source>
</evidence>
<dbReference type="Pfam" id="PF13377">
    <property type="entry name" value="Peripla_BP_3"/>
    <property type="match status" value="1"/>
</dbReference>
<dbReference type="PANTHER" id="PTHR30146:SF109">
    <property type="entry name" value="HTH-TYPE TRANSCRIPTIONAL REGULATOR GALS"/>
    <property type="match status" value="1"/>
</dbReference>
<reference evidence="6" key="1">
    <citation type="submission" date="2017-02" db="EMBL/GenBank/DDBJ databases">
        <authorList>
            <person name="Varghese N."/>
            <person name="Submissions S."/>
        </authorList>
    </citation>
    <scope>NUCLEOTIDE SEQUENCE [LARGE SCALE GENOMIC DNA]</scope>
    <source>
        <strain evidence="6">VKM Ac-2052</strain>
    </source>
</reference>
<keyword evidence="1" id="KW-0805">Transcription regulation</keyword>
<evidence type="ECO:0000313" key="5">
    <source>
        <dbReference type="EMBL" id="SKA96180.1"/>
    </source>
</evidence>
<dbReference type="AlphaFoldDB" id="A0A1T4Y359"/>
<dbReference type="Proteomes" id="UP000189735">
    <property type="component" value="Unassembled WGS sequence"/>
</dbReference>
<evidence type="ECO:0000256" key="2">
    <source>
        <dbReference type="ARBA" id="ARBA00023125"/>
    </source>
</evidence>
<dbReference type="GO" id="GO:0003700">
    <property type="term" value="F:DNA-binding transcription factor activity"/>
    <property type="evidence" value="ECO:0007669"/>
    <property type="project" value="TreeGrafter"/>
</dbReference>
<accession>A0A1T4Y359</accession>
<dbReference type="InterPro" id="IPR010982">
    <property type="entry name" value="Lambda_DNA-bd_dom_sf"/>
</dbReference>
<keyword evidence="3" id="KW-0804">Transcription</keyword>
<feature type="domain" description="HTH lacI-type" evidence="4">
    <location>
        <begin position="1"/>
        <end position="53"/>
    </location>
</feature>
<dbReference type="Gene3D" id="1.10.260.40">
    <property type="entry name" value="lambda repressor-like DNA-binding domains"/>
    <property type="match status" value="1"/>
</dbReference>
<evidence type="ECO:0000259" key="4">
    <source>
        <dbReference type="PROSITE" id="PS50932"/>
    </source>
</evidence>
<name>A0A1T4Y359_9MICO</name>
<dbReference type="CDD" id="cd01392">
    <property type="entry name" value="HTH_LacI"/>
    <property type="match status" value="1"/>
</dbReference>
<dbReference type="CDD" id="cd06267">
    <property type="entry name" value="PBP1_LacI_sugar_binding-like"/>
    <property type="match status" value="1"/>
</dbReference>
<dbReference type="RefSeq" id="WP_078714404.1">
    <property type="nucleotide sequence ID" value="NZ_FUYG01000005.1"/>
</dbReference>
<keyword evidence="2" id="KW-0238">DNA-binding</keyword>
<dbReference type="InterPro" id="IPR028082">
    <property type="entry name" value="Peripla_BP_I"/>
</dbReference>
<dbReference type="GO" id="GO:0000976">
    <property type="term" value="F:transcription cis-regulatory region binding"/>
    <property type="evidence" value="ECO:0007669"/>
    <property type="project" value="TreeGrafter"/>
</dbReference>
<dbReference type="Pfam" id="PF00356">
    <property type="entry name" value="LacI"/>
    <property type="match status" value="1"/>
</dbReference>
<gene>
    <name evidence="5" type="ORF">SAMN06295879_2171</name>
</gene>
<dbReference type="InterPro" id="IPR046335">
    <property type="entry name" value="LacI/GalR-like_sensor"/>
</dbReference>
<sequence>MRDVAALAGVSAKTVSNVLSGYEHVSEKMRARVMDAVSELGYEVNVSARNLRVGNTRVLGLAVPELSQAYFAELADAVIRAAGARGYTVLIEQTLVDRSLEITTVSDMRRHSIDGLIYSPLAVRPGDVDLLDVDFPIVVLGEKVEGSRSDHVAMSNVEAMKVATLHVLSLGRRRVAVIGTQPDGPVGTAASRLHGYVEALAEYGIDADADLIVSAALWHRENGVEAMERLIASAVPFDAVVCFNDALALGAMRALHRHGLRIPDDVVVVGFDDIEDSAYSTPSLTTVSPHRDEIAQNAIDILIERIEGDGARPDPRRVETGYSLVIRESSTGVSVGQRSAP</sequence>
<evidence type="ECO:0000256" key="1">
    <source>
        <dbReference type="ARBA" id="ARBA00023015"/>
    </source>
</evidence>
<dbReference type="EMBL" id="FUYG01000005">
    <property type="protein sequence ID" value="SKA96180.1"/>
    <property type="molecule type" value="Genomic_DNA"/>
</dbReference>
<dbReference type="Gene3D" id="3.40.50.2300">
    <property type="match status" value="2"/>
</dbReference>
<dbReference type="PROSITE" id="PS00356">
    <property type="entry name" value="HTH_LACI_1"/>
    <property type="match status" value="1"/>
</dbReference>
<dbReference type="PROSITE" id="PS50932">
    <property type="entry name" value="HTH_LACI_2"/>
    <property type="match status" value="1"/>
</dbReference>
<evidence type="ECO:0000313" key="6">
    <source>
        <dbReference type="Proteomes" id="UP000189735"/>
    </source>
</evidence>
<dbReference type="PANTHER" id="PTHR30146">
    <property type="entry name" value="LACI-RELATED TRANSCRIPTIONAL REPRESSOR"/>
    <property type="match status" value="1"/>
</dbReference>
<organism evidence="5 6">
    <name type="scientific">Agreia bicolorata</name>
    <dbReference type="NCBI Taxonomy" id="110935"/>
    <lineage>
        <taxon>Bacteria</taxon>
        <taxon>Bacillati</taxon>
        <taxon>Actinomycetota</taxon>
        <taxon>Actinomycetes</taxon>
        <taxon>Micrococcales</taxon>
        <taxon>Microbacteriaceae</taxon>
        <taxon>Agreia</taxon>
    </lineage>
</organism>
<dbReference type="SUPFAM" id="SSF53822">
    <property type="entry name" value="Periplasmic binding protein-like I"/>
    <property type="match status" value="1"/>
</dbReference>
<dbReference type="InterPro" id="IPR000843">
    <property type="entry name" value="HTH_LacI"/>
</dbReference>